<dbReference type="AlphaFoldDB" id="E0S2W7"/>
<evidence type="ECO:0000256" key="1">
    <source>
        <dbReference type="ARBA" id="ARBA00008875"/>
    </source>
</evidence>
<dbReference type="SUPFAM" id="SSF51445">
    <property type="entry name" value="(Trans)glycosidases"/>
    <property type="match status" value="1"/>
</dbReference>
<organism evidence="6 7">
    <name type="scientific">Butyrivibrio proteoclasticus (strain ATCC 51982 / DSM 14932 / B316)</name>
    <name type="common">Clostridium proteoclasticum</name>
    <dbReference type="NCBI Taxonomy" id="515622"/>
    <lineage>
        <taxon>Bacteria</taxon>
        <taxon>Bacillati</taxon>
        <taxon>Bacillota</taxon>
        <taxon>Clostridia</taxon>
        <taxon>Lachnospirales</taxon>
        <taxon>Lachnospiraceae</taxon>
        <taxon>Butyrivibrio</taxon>
    </lineage>
</organism>
<feature type="domain" description="Glycosyl hydrolases family 39 N-terminal catalytic" evidence="5">
    <location>
        <begin position="6"/>
        <end position="462"/>
    </location>
</feature>
<dbReference type="PRINTS" id="PR00745">
    <property type="entry name" value="GLHYDRLASE39"/>
</dbReference>
<dbReference type="Proteomes" id="UP000001299">
    <property type="component" value="Chromosome 2"/>
</dbReference>
<dbReference type="HOGENOM" id="CLU_028597_0_0_9"/>
<evidence type="ECO:0000256" key="4">
    <source>
        <dbReference type="PIRSR" id="PIRSR600514-1"/>
    </source>
</evidence>
<dbReference type="InterPro" id="IPR051923">
    <property type="entry name" value="Glycosyl_Hydrolase_39"/>
</dbReference>
<dbReference type="InterPro" id="IPR049166">
    <property type="entry name" value="GH39_cat"/>
</dbReference>
<dbReference type="Gene3D" id="2.60.40.1500">
    <property type="entry name" value="Glycosyl hydrolase domain, family 39"/>
    <property type="match status" value="1"/>
</dbReference>
<sequence length="500" mass="57870">MKMGKITVDPNCRIKFNNNVDYCVGTGRLGLALTEEYLKELEFVQKMIGFSYIRGHGLFSDDVSIYHEYEENGETKVEYNYTYIDRIIDSYLKLGIRPYLELGFMPGQLASGTQTIFYWKGNTTPPKDYKKWTDMVIALLVHLKKRYGEEVTSWPIEVWNEPNLPGFWYKADMEEYFKLFKETFLAIKEYDSRFKVGGPAICGVNDAVWIKAFLSFCKREGLRPDRITRHHYTVEFPERIGHYDYSKLEDSEMRFANLKSTRDIVDSYDEFKGLPIHLTEFSTSYTPKGVIHDTNINAAYLARQLSRLGDDNEAYSYWTFGDVFEEQGVPDSLFHGGFGMVAAGNIPKPTFWTFYFYKQLKLFSDECVYRDDNAVIVKKDNGYSGILWNIDEEDEIRELLMEVTDSSDYTLITKTVDENCCNPLKLWHDIGEPAYPTHAETELIKSAAWPLTESTVISAKDGVVSSQITVNRNGVVYFTLTKRQLTSDRGYDYDKVVSYH</sequence>
<protein>
    <submittedName>
        <fullName evidence="6">Beta-xylosidase Xyl39A</fullName>
    </submittedName>
</protein>
<dbReference type="KEGG" id="bpb:bpr_III060"/>
<keyword evidence="3" id="KW-0326">Glycosidase</keyword>
<dbReference type="STRING" id="515622.bpr_III060"/>
<dbReference type="InterPro" id="IPR000514">
    <property type="entry name" value="Glyco_hydro_39"/>
</dbReference>
<dbReference type="GO" id="GO:0005975">
    <property type="term" value="P:carbohydrate metabolic process"/>
    <property type="evidence" value="ECO:0007669"/>
    <property type="project" value="InterPro"/>
</dbReference>
<dbReference type="PANTHER" id="PTHR12631:SF10">
    <property type="entry name" value="BETA-XYLOSIDASE-LIKE PROTEIN-RELATED"/>
    <property type="match status" value="1"/>
</dbReference>
<dbReference type="GO" id="GO:0004553">
    <property type="term" value="F:hydrolase activity, hydrolyzing O-glycosyl compounds"/>
    <property type="evidence" value="ECO:0007669"/>
    <property type="project" value="InterPro"/>
</dbReference>
<dbReference type="CAZy" id="GH39">
    <property type="family name" value="Glycoside Hydrolase Family 39"/>
</dbReference>
<dbReference type="RefSeq" id="WP_013282401.1">
    <property type="nucleotide sequence ID" value="NC_014388.1"/>
</dbReference>
<dbReference type="Pfam" id="PF01229">
    <property type="entry name" value="Glyco_hydro_39"/>
    <property type="match status" value="1"/>
</dbReference>
<evidence type="ECO:0000313" key="6">
    <source>
        <dbReference type="EMBL" id="ADL35749.1"/>
    </source>
</evidence>
<proteinExistence type="inferred from homology"/>
<feature type="active site" description="Proton donor" evidence="4">
    <location>
        <position position="161"/>
    </location>
</feature>
<dbReference type="EMBL" id="CP001811">
    <property type="protein sequence ID" value="ADL35749.1"/>
    <property type="molecule type" value="Genomic_DNA"/>
</dbReference>
<dbReference type="eggNOG" id="COG3664">
    <property type="taxonomic scope" value="Bacteria"/>
</dbReference>
<evidence type="ECO:0000313" key="7">
    <source>
        <dbReference type="Proteomes" id="UP000001299"/>
    </source>
</evidence>
<dbReference type="PANTHER" id="PTHR12631">
    <property type="entry name" value="ALPHA-L-IDURONIDASE"/>
    <property type="match status" value="1"/>
</dbReference>
<dbReference type="Gene3D" id="3.20.20.80">
    <property type="entry name" value="Glycosidases"/>
    <property type="match status" value="1"/>
</dbReference>
<accession>E0S2W7</accession>
<name>E0S2W7_BUTPB</name>
<evidence type="ECO:0000259" key="5">
    <source>
        <dbReference type="Pfam" id="PF01229"/>
    </source>
</evidence>
<dbReference type="SUPFAM" id="SSF51011">
    <property type="entry name" value="Glycosyl hydrolase domain"/>
    <property type="match status" value="1"/>
</dbReference>
<keyword evidence="7" id="KW-1185">Reference proteome</keyword>
<reference evidence="6 7" key="1">
    <citation type="journal article" date="2010" name="PLoS ONE">
        <title>The glycobiome of the rumen bacterium Butyrivibrio proteoclasticus B316(T) highlights adaptation to a polysaccharide-rich environment.</title>
        <authorList>
            <person name="Kelly W.J."/>
            <person name="Leahy S.C."/>
            <person name="Altermann E."/>
            <person name="Yeoman C.J."/>
            <person name="Dunne J.C."/>
            <person name="Kong Z."/>
            <person name="Pacheco D.M."/>
            <person name="Li D."/>
            <person name="Noel S.J."/>
            <person name="Moon C.D."/>
            <person name="Cookson A.L."/>
            <person name="Attwood G.T."/>
        </authorList>
    </citation>
    <scope>NUCLEOTIDE SEQUENCE [LARGE SCALE GENOMIC DNA]</scope>
    <source>
        <strain evidence="7">ATCC 51982 / DSM 14932 / B316</strain>
    </source>
</reference>
<gene>
    <name evidence="6" type="primary">xyl39A</name>
    <name evidence="6" type="ordered locus">bpr_III060</name>
</gene>
<dbReference type="InterPro" id="IPR017853">
    <property type="entry name" value="GH"/>
</dbReference>
<evidence type="ECO:0000256" key="3">
    <source>
        <dbReference type="ARBA" id="ARBA00023295"/>
    </source>
</evidence>
<comment type="similarity">
    <text evidence="1">Belongs to the glycosyl hydrolase 39 family.</text>
</comment>
<evidence type="ECO:0000256" key="2">
    <source>
        <dbReference type="ARBA" id="ARBA00022801"/>
    </source>
</evidence>
<keyword evidence="2" id="KW-0378">Hydrolase</keyword>